<feature type="compositionally biased region" description="Basic and acidic residues" evidence="1">
    <location>
        <begin position="213"/>
        <end position="224"/>
    </location>
</feature>
<dbReference type="Proteomes" id="UP000308199">
    <property type="component" value="Unassembled WGS sequence"/>
</dbReference>
<gene>
    <name evidence="2" type="ORF">EW145_g1767</name>
</gene>
<comment type="caution">
    <text evidence="2">The sequence shown here is derived from an EMBL/GenBank/DDBJ whole genome shotgun (WGS) entry which is preliminary data.</text>
</comment>
<name>A0A4S4LDK7_9AGAM</name>
<keyword evidence="3" id="KW-1185">Reference proteome</keyword>
<reference evidence="2 3" key="1">
    <citation type="submission" date="2019-02" db="EMBL/GenBank/DDBJ databases">
        <title>Genome sequencing of the rare red list fungi Phellinidium pouzarii.</title>
        <authorList>
            <person name="Buettner E."/>
            <person name="Kellner H."/>
        </authorList>
    </citation>
    <scope>NUCLEOTIDE SEQUENCE [LARGE SCALE GENOMIC DNA]</scope>
    <source>
        <strain evidence="2 3">DSM 108285</strain>
    </source>
</reference>
<protein>
    <submittedName>
        <fullName evidence="2">Uncharacterized protein</fullName>
    </submittedName>
</protein>
<evidence type="ECO:0000313" key="2">
    <source>
        <dbReference type="EMBL" id="THH09809.1"/>
    </source>
</evidence>
<accession>A0A4S4LDK7</accession>
<dbReference type="OrthoDB" id="10583901at2759"/>
<feature type="region of interest" description="Disordered" evidence="1">
    <location>
        <begin position="113"/>
        <end position="184"/>
    </location>
</feature>
<proteinExistence type="predicted"/>
<feature type="region of interest" description="Disordered" evidence="1">
    <location>
        <begin position="199"/>
        <end position="238"/>
    </location>
</feature>
<evidence type="ECO:0000313" key="3">
    <source>
        <dbReference type="Proteomes" id="UP000308199"/>
    </source>
</evidence>
<sequence length="299" mass="33397">MKNLKAHQRGMYSSRGGSSLSEFLHSSSSTLAHGDWFLIASAPPIRNKQWLSQLGDKCKKSMIFVKGKKKEPKDKKADERLCTSPYDTMREPLIVNINQESAECTDSLLEQKMMHSSQQGRVLERETTVPSQRGRVSEQKKVLPKQQGRVLKKSPTSNVLSKSRPAVQPGPRSGSTSYSRRRVKRDSIDDPLFLKELLDEFPEPPPLPGKIVLSRDDYTPREPVKPGVRKHGSSASFSMPTSEAYIGVSQRMGVQSKKSPERPVPRGTAISNGTPSSMRKPLGRGRGLSSFPKRHYPQF</sequence>
<organism evidence="2 3">
    <name type="scientific">Phellinidium pouzarii</name>
    <dbReference type="NCBI Taxonomy" id="167371"/>
    <lineage>
        <taxon>Eukaryota</taxon>
        <taxon>Fungi</taxon>
        <taxon>Dikarya</taxon>
        <taxon>Basidiomycota</taxon>
        <taxon>Agaricomycotina</taxon>
        <taxon>Agaricomycetes</taxon>
        <taxon>Hymenochaetales</taxon>
        <taxon>Hymenochaetaceae</taxon>
        <taxon>Phellinidium</taxon>
    </lineage>
</organism>
<evidence type="ECO:0000256" key="1">
    <source>
        <dbReference type="SAM" id="MobiDB-lite"/>
    </source>
</evidence>
<dbReference type="EMBL" id="SGPK01000052">
    <property type="protein sequence ID" value="THH09809.1"/>
    <property type="molecule type" value="Genomic_DNA"/>
</dbReference>
<feature type="region of interest" description="Disordered" evidence="1">
    <location>
        <begin position="250"/>
        <end position="299"/>
    </location>
</feature>
<dbReference type="AlphaFoldDB" id="A0A4S4LDK7"/>